<organism evidence="1">
    <name type="scientific">Anguilla anguilla</name>
    <name type="common">European freshwater eel</name>
    <name type="synonym">Muraena anguilla</name>
    <dbReference type="NCBI Taxonomy" id="7936"/>
    <lineage>
        <taxon>Eukaryota</taxon>
        <taxon>Metazoa</taxon>
        <taxon>Chordata</taxon>
        <taxon>Craniata</taxon>
        <taxon>Vertebrata</taxon>
        <taxon>Euteleostomi</taxon>
        <taxon>Actinopterygii</taxon>
        <taxon>Neopterygii</taxon>
        <taxon>Teleostei</taxon>
        <taxon>Anguilliformes</taxon>
        <taxon>Anguillidae</taxon>
        <taxon>Anguilla</taxon>
    </lineage>
</organism>
<reference evidence="1" key="2">
    <citation type="journal article" date="2015" name="Fish Shellfish Immunol.">
        <title>Early steps in the European eel (Anguilla anguilla)-Vibrio vulnificus interaction in the gills: Role of the RtxA13 toxin.</title>
        <authorList>
            <person name="Callol A."/>
            <person name="Pajuelo D."/>
            <person name="Ebbesson L."/>
            <person name="Teles M."/>
            <person name="MacKenzie S."/>
            <person name="Amaro C."/>
        </authorList>
    </citation>
    <scope>NUCLEOTIDE SEQUENCE</scope>
</reference>
<sequence length="48" mass="5553">MPSSCCPCRLLLFGFPDLMPISCMYIIYISHTHTLTNTLKLKRRMCTT</sequence>
<name>A0A0E9XKE9_ANGAN</name>
<evidence type="ECO:0000313" key="1">
    <source>
        <dbReference type="EMBL" id="JAI02897.1"/>
    </source>
</evidence>
<protein>
    <submittedName>
        <fullName evidence="1">Uncharacterized protein</fullName>
    </submittedName>
</protein>
<proteinExistence type="predicted"/>
<reference evidence="1" key="1">
    <citation type="submission" date="2014-11" db="EMBL/GenBank/DDBJ databases">
        <authorList>
            <person name="Amaro Gonzalez C."/>
        </authorList>
    </citation>
    <scope>NUCLEOTIDE SEQUENCE</scope>
</reference>
<dbReference type="AlphaFoldDB" id="A0A0E9XKE9"/>
<dbReference type="EMBL" id="GBXM01005681">
    <property type="protein sequence ID" value="JAI02897.1"/>
    <property type="molecule type" value="Transcribed_RNA"/>
</dbReference>
<accession>A0A0E9XKE9</accession>